<reference evidence="2 3" key="1">
    <citation type="journal article" date="2018" name="Proc. R. Soc. B">
        <title>A non-coding region near Follistatin controls head colour polymorphism in the Gouldian finch.</title>
        <authorList>
            <person name="Toomey M.B."/>
            <person name="Marques C.I."/>
            <person name="Andrade P."/>
            <person name="Araujo P.M."/>
            <person name="Sabatino S."/>
            <person name="Gazda M.A."/>
            <person name="Afonso S."/>
            <person name="Lopes R.J."/>
            <person name="Corbo J.C."/>
            <person name="Carneiro M."/>
        </authorList>
    </citation>
    <scope>NUCLEOTIDE SEQUENCE [LARGE SCALE GENOMIC DNA]</scope>
    <source>
        <strain evidence="2">Red01</strain>
        <tissue evidence="2">Muscle</tissue>
    </source>
</reference>
<evidence type="ECO:0000313" key="2">
    <source>
        <dbReference type="EMBL" id="RLW04066.1"/>
    </source>
</evidence>
<keyword evidence="3" id="KW-1185">Reference proteome</keyword>
<evidence type="ECO:0000313" key="3">
    <source>
        <dbReference type="Proteomes" id="UP000276834"/>
    </source>
</evidence>
<dbReference type="EMBL" id="QUSF01000014">
    <property type="protein sequence ID" value="RLW04066.1"/>
    <property type="molecule type" value="Genomic_DNA"/>
</dbReference>
<comment type="caution">
    <text evidence="2">The sequence shown here is derived from an EMBL/GenBank/DDBJ whole genome shotgun (WGS) entry which is preliminary data.</text>
</comment>
<organism evidence="2 3">
    <name type="scientific">Chloebia gouldiae</name>
    <name type="common">Gouldian finch</name>
    <name type="synonym">Erythrura gouldiae</name>
    <dbReference type="NCBI Taxonomy" id="44316"/>
    <lineage>
        <taxon>Eukaryota</taxon>
        <taxon>Metazoa</taxon>
        <taxon>Chordata</taxon>
        <taxon>Craniata</taxon>
        <taxon>Vertebrata</taxon>
        <taxon>Euteleostomi</taxon>
        <taxon>Archelosauria</taxon>
        <taxon>Archosauria</taxon>
        <taxon>Dinosauria</taxon>
        <taxon>Saurischia</taxon>
        <taxon>Theropoda</taxon>
        <taxon>Coelurosauria</taxon>
        <taxon>Aves</taxon>
        <taxon>Neognathae</taxon>
        <taxon>Neoaves</taxon>
        <taxon>Telluraves</taxon>
        <taxon>Australaves</taxon>
        <taxon>Passeriformes</taxon>
        <taxon>Passeroidea</taxon>
        <taxon>Passeridae</taxon>
        <taxon>Chloebia</taxon>
    </lineage>
</organism>
<sequence>MMNDSCFRKEPEWESKRGSPRKRAEQMRRAVAVREKWVQGAHLPYLEVSVLEQLLMVASAAREMAGKWVMNDLHEDVGVLHLFPCFARCFEVR</sequence>
<evidence type="ECO:0000256" key="1">
    <source>
        <dbReference type="SAM" id="MobiDB-lite"/>
    </source>
</evidence>
<dbReference type="Proteomes" id="UP000276834">
    <property type="component" value="Unassembled WGS sequence"/>
</dbReference>
<proteinExistence type="predicted"/>
<feature type="region of interest" description="Disordered" evidence="1">
    <location>
        <begin position="1"/>
        <end position="25"/>
    </location>
</feature>
<protein>
    <submittedName>
        <fullName evidence="2">Uncharacterized protein</fullName>
    </submittedName>
</protein>
<dbReference type="AlphaFoldDB" id="A0A3L8SLG5"/>
<gene>
    <name evidence="2" type="ORF">DV515_00006094</name>
</gene>
<name>A0A3L8SLG5_CHLGU</name>
<accession>A0A3L8SLG5</accession>